<dbReference type="OrthoDB" id="463671at2"/>
<feature type="transmembrane region" description="Helical" evidence="1">
    <location>
        <begin position="141"/>
        <end position="162"/>
    </location>
</feature>
<dbReference type="EMBL" id="CP042326">
    <property type="protein sequence ID" value="QDZ40897.1"/>
    <property type="molecule type" value="Genomic_DNA"/>
</dbReference>
<evidence type="ECO:0000313" key="2">
    <source>
        <dbReference type="EMBL" id="QDZ40897.1"/>
    </source>
</evidence>
<feature type="transmembrane region" description="Helical" evidence="1">
    <location>
        <begin position="16"/>
        <end position="41"/>
    </location>
</feature>
<accession>A0A5B8NPH4</accession>
<dbReference type="KEGG" id="enn:FRE64_13670"/>
<name>A0A5B8NPH4_9CHRO</name>
<evidence type="ECO:0000313" key="3">
    <source>
        <dbReference type="Proteomes" id="UP000318453"/>
    </source>
</evidence>
<protein>
    <submittedName>
        <fullName evidence="2">DUF4149 domain-containing protein</fullName>
    </submittedName>
</protein>
<keyword evidence="3" id="KW-1185">Reference proteome</keyword>
<sequence>MDIVSSAKRNPSRWSVVVFVTLCFWLSASTVLDFVIIPSLMQAGMMSEPGFISAGYSMFGLFNHIELLCAGIILSGFLILKRNHLLPQEQEQWVMIFATFLLVIALTCNYFLTPQLSAFGIDLNWFETNTIMSVEMVQFHLSYWLLELMKFIIGGLLLVWSFQAWQPERTD</sequence>
<dbReference type="AlphaFoldDB" id="A0A5B8NPH4"/>
<evidence type="ECO:0000256" key="1">
    <source>
        <dbReference type="SAM" id="Phobius"/>
    </source>
</evidence>
<keyword evidence="1" id="KW-0472">Membrane</keyword>
<proteinExistence type="predicted"/>
<dbReference type="RefSeq" id="WP_146296737.1">
    <property type="nucleotide sequence ID" value="NZ_CP042326.1"/>
</dbReference>
<organism evidence="2 3">
    <name type="scientific">Euhalothece natronophila Z-M001</name>
    <dbReference type="NCBI Taxonomy" id="522448"/>
    <lineage>
        <taxon>Bacteria</taxon>
        <taxon>Bacillati</taxon>
        <taxon>Cyanobacteriota</taxon>
        <taxon>Cyanophyceae</taxon>
        <taxon>Oscillatoriophycideae</taxon>
        <taxon>Chroococcales</taxon>
        <taxon>Halothecacae</taxon>
        <taxon>Halothece cluster</taxon>
        <taxon>Euhalothece</taxon>
    </lineage>
</organism>
<keyword evidence="1" id="KW-1133">Transmembrane helix</keyword>
<keyword evidence="1" id="KW-0812">Transmembrane</keyword>
<reference evidence="2" key="1">
    <citation type="submission" date="2019-08" db="EMBL/GenBank/DDBJ databases">
        <title>Carotenoids and Carotenoid Binding Proteins in the Halophilic Cyanobacterium Euhalothece sp. ZM00.</title>
        <authorList>
            <person name="Cho S.M."/>
            <person name="Song J.Y."/>
            <person name="Park Y.-I."/>
        </authorList>
    </citation>
    <scope>NUCLEOTIDE SEQUENCE [LARGE SCALE GENOMIC DNA]</scope>
    <source>
        <strain evidence="2">Z-M001</strain>
    </source>
</reference>
<gene>
    <name evidence="2" type="ORF">FRE64_13670</name>
</gene>
<feature type="transmembrane region" description="Helical" evidence="1">
    <location>
        <begin position="92"/>
        <end position="112"/>
    </location>
</feature>
<dbReference type="Proteomes" id="UP000318453">
    <property type="component" value="Chromosome"/>
</dbReference>
<feature type="transmembrane region" description="Helical" evidence="1">
    <location>
        <begin position="61"/>
        <end position="80"/>
    </location>
</feature>